<organism evidence="3 4">
    <name type="scientific">Cladorrhinum samala</name>
    <dbReference type="NCBI Taxonomy" id="585594"/>
    <lineage>
        <taxon>Eukaryota</taxon>
        <taxon>Fungi</taxon>
        <taxon>Dikarya</taxon>
        <taxon>Ascomycota</taxon>
        <taxon>Pezizomycotina</taxon>
        <taxon>Sordariomycetes</taxon>
        <taxon>Sordariomycetidae</taxon>
        <taxon>Sordariales</taxon>
        <taxon>Podosporaceae</taxon>
        <taxon>Cladorrhinum</taxon>
    </lineage>
</organism>
<dbReference type="GO" id="GO:0045144">
    <property type="term" value="P:meiotic sister chromatid segregation"/>
    <property type="evidence" value="ECO:0007669"/>
    <property type="project" value="TreeGrafter"/>
</dbReference>
<dbReference type="GO" id="GO:0034506">
    <property type="term" value="C:chromosome, centromeric core domain"/>
    <property type="evidence" value="ECO:0007669"/>
    <property type="project" value="TreeGrafter"/>
</dbReference>
<evidence type="ECO:0000313" key="3">
    <source>
        <dbReference type="EMBL" id="KAK4462823.1"/>
    </source>
</evidence>
<reference evidence="3" key="2">
    <citation type="submission" date="2023-06" db="EMBL/GenBank/DDBJ databases">
        <authorList>
            <consortium name="Lawrence Berkeley National Laboratory"/>
            <person name="Mondo S.J."/>
            <person name="Hensen N."/>
            <person name="Bonometti L."/>
            <person name="Westerberg I."/>
            <person name="Brannstrom I.O."/>
            <person name="Guillou S."/>
            <person name="Cros-Aarteil S."/>
            <person name="Calhoun S."/>
            <person name="Haridas S."/>
            <person name="Kuo A."/>
            <person name="Pangilinan J."/>
            <person name="Riley R."/>
            <person name="Labutti K."/>
            <person name="Andreopoulos B."/>
            <person name="Lipzen A."/>
            <person name="Chen C."/>
            <person name="Yanf M."/>
            <person name="Daum C."/>
            <person name="Ng V."/>
            <person name="Clum A."/>
            <person name="Steindorff A."/>
            <person name="Ohm R."/>
            <person name="Martin F."/>
            <person name="Silar P."/>
            <person name="Natvig D."/>
            <person name="Lalanne C."/>
            <person name="Gautier V."/>
            <person name="Ament-Velasquez S.L."/>
            <person name="Kruys A."/>
            <person name="Hutchinson M.I."/>
            <person name="Powell A.J."/>
            <person name="Barry K."/>
            <person name="Miller A.N."/>
            <person name="Grigoriev I.V."/>
            <person name="Debuchy R."/>
            <person name="Gladieux P."/>
            <person name="Thoren M.H."/>
            <person name="Johannesson H."/>
        </authorList>
    </citation>
    <scope>NUCLEOTIDE SEQUENCE</scope>
    <source>
        <strain evidence="3">PSN324</strain>
    </source>
</reference>
<dbReference type="PANTHER" id="PTHR28006">
    <property type="entry name" value="MONOPOLIN COMPLEX SUBUNIT CSM1"/>
    <property type="match status" value="1"/>
</dbReference>
<dbReference type="GO" id="GO:1990644">
    <property type="term" value="F:microtubule site clamp"/>
    <property type="evidence" value="ECO:0007669"/>
    <property type="project" value="TreeGrafter"/>
</dbReference>
<dbReference type="GO" id="GO:0072686">
    <property type="term" value="C:mitotic spindle"/>
    <property type="evidence" value="ECO:0007669"/>
    <property type="project" value="TreeGrafter"/>
</dbReference>
<feature type="compositionally biased region" description="Low complexity" evidence="1">
    <location>
        <begin position="224"/>
        <end position="239"/>
    </location>
</feature>
<protein>
    <submittedName>
        <fullName evidence="3">Chromosome segregation protein Csm1/Pcs1-domain-containing protein</fullName>
    </submittedName>
</protein>
<feature type="compositionally biased region" description="Acidic residues" evidence="1">
    <location>
        <begin position="190"/>
        <end position="199"/>
    </location>
</feature>
<dbReference type="Proteomes" id="UP001321749">
    <property type="component" value="Unassembled WGS sequence"/>
</dbReference>
<feature type="compositionally biased region" description="Polar residues" evidence="1">
    <location>
        <begin position="205"/>
        <end position="216"/>
    </location>
</feature>
<evidence type="ECO:0000256" key="1">
    <source>
        <dbReference type="SAM" id="MobiDB-lite"/>
    </source>
</evidence>
<keyword evidence="4" id="KW-1185">Reference proteome</keyword>
<dbReference type="AlphaFoldDB" id="A0AAV9HT68"/>
<proteinExistence type="predicted"/>
<evidence type="ECO:0000313" key="4">
    <source>
        <dbReference type="Proteomes" id="UP001321749"/>
    </source>
</evidence>
<comment type="caution">
    <text evidence="3">The sequence shown here is derived from an EMBL/GenBank/DDBJ whole genome shotgun (WGS) entry which is preliminary data.</text>
</comment>
<gene>
    <name evidence="3" type="ORF">QBC42DRAFT_338057</name>
</gene>
<accession>A0AAV9HT68</accession>
<dbReference type="GO" id="GO:0005730">
    <property type="term" value="C:nucleolus"/>
    <property type="evidence" value="ECO:0007669"/>
    <property type="project" value="TreeGrafter"/>
</dbReference>
<dbReference type="GO" id="GO:0051315">
    <property type="term" value="P:attachment of mitotic spindle microtubules to kinetochore"/>
    <property type="evidence" value="ECO:0007669"/>
    <property type="project" value="TreeGrafter"/>
</dbReference>
<dbReference type="FunFam" id="3.90.1150.80:FF:000001">
    <property type="entry name" value="Chromosome segregation protein (Pcs1)"/>
    <property type="match status" value="1"/>
</dbReference>
<dbReference type="PANTHER" id="PTHR28006:SF1">
    <property type="entry name" value="MONOPOLIN COMPLEX SUBUNIT CSM1"/>
    <property type="match status" value="1"/>
</dbReference>
<dbReference type="GO" id="GO:0033551">
    <property type="term" value="C:monopolin complex"/>
    <property type="evidence" value="ECO:0007669"/>
    <property type="project" value="InterPro"/>
</dbReference>
<sequence>MLKNKIRPQLLELVDSDSDDGLRFKTRQLKPTAAKTTKAIMPPKKRTAAAATGRGAIANANKVTKPAQKASATRSSGRAAMVETSVNVQSKPAAGGRGRKPAASAAPVDEDITMEDAPAPATDAKPARGRPKKLSLPGEAPPAAVAPARGQRGRKPSAAKVEQEITVMDMTEIPETQPQALLPGTPASAQEDDEADELSDLPALPSSNRFATNSRGGSAPPPGSASRRQNSSSSDASDPALRRRLGELTARNESLETRYRDLREIGVKEAERNFDRYKKQAEEKSKLADTLITSLKTELSAQQEASKEIARLQKLLTDSETLATNLQSKVTQLSTALSDSKTEIKALNMKLTASRNAEAAANARGQVVPGSAMKGTNSRMGGIISAEQTFSAQKKEDLYGDLTGLIVRSVKRESGGEDMFDCIQTGRNGTLHFKLTMGVSGGEKEAQCEYSPLLDANRDRALIEILPEFLVDEIAFPRSQAGRFYQRVMKALNDP</sequence>
<dbReference type="CDD" id="cd23787">
    <property type="entry name" value="RWD_CSM1"/>
    <property type="match status" value="1"/>
</dbReference>
<dbReference type="InterPro" id="IPR038608">
    <property type="entry name" value="Csm1/Pcs1_C_sf"/>
</dbReference>
<dbReference type="Pfam" id="PF12539">
    <property type="entry name" value="Csm1"/>
    <property type="match status" value="1"/>
</dbReference>
<dbReference type="InterPro" id="IPR040349">
    <property type="entry name" value="Csm1/Pcs1"/>
</dbReference>
<feature type="domain" description="Monopolin complex subunit Csm1/Pcs1 C-terminal" evidence="2">
    <location>
        <begin position="394"/>
        <end position="478"/>
    </location>
</feature>
<dbReference type="Gene3D" id="3.90.1150.80">
    <property type="match status" value="1"/>
</dbReference>
<evidence type="ECO:0000259" key="2">
    <source>
        <dbReference type="Pfam" id="PF12539"/>
    </source>
</evidence>
<name>A0AAV9HT68_9PEZI</name>
<feature type="compositionally biased region" description="Low complexity" evidence="1">
    <location>
        <begin position="48"/>
        <end position="61"/>
    </location>
</feature>
<feature type="region of interest" description="Disordered" evidence="1">
    <location>
        <begin position="32"/>
        <end position="249"/>
    </location>
</feature>
<dbReference type="InterPro" id="IPR020981">
    <property type="entry name" value="Csm1/Pcs1_C"/>
</dbReference>
<dbReference type="EMBL" id="MU864967">
    <property type="protein sequence ID" value="KAK4462823.1"/>
    <property type="molecule type" value="Genomic_DNA"/>
</dbReference>
<reference evidence="3" key="1">
    <citation type="journal article" date="2023" name="Mol. Phylogenet. Evol.">
        <title>Genome-scale phylogeny and comparative genomics of the fungal order Sordariales.</title>
        <authorList>
            <person name="Hensen N."/>
            <person name="Bonometti L."/>
            <person name="Westerberg I."/>
            <person name="Brannstrom I.O."/>
            <person name="Guillou S."/>
            <person name="Cros-Aarteil S."/>
            <person name="Calhoun S."/>
            <person name="Haridas S."/>
            <person name="Kuo A."/>
            <person name="Mondo S."/>
            <person name="Pangilinan J."/>
            <person name="Riley R."/>
            <person name="LaButti K."/>
            <person name="Andreopoulos B."/>
            <person name="Lipzen A."/>
            <person name="Chen C."/>
            <person name="Yan M."/>
            <person name="Daum C."/>
            <person name="Ng V."/>
            <person name="Clum A."/>
            <person name="Steindorff A."/>
            <person name="Ohm R.A."/>
            <person name="Martin F."/>
            <person name="Silar P."/>
            <person name="Natvig D.O."/>
            <person name="Lalanne C."/>
            <person name="Gautier V."/>
            <person name="Ament-Velasquez S.L."/>
            <person name="Kruys A."/>
            <person name="Hutchinson M.I."/>
            <person name="Powell A.J."/>
            <person name="Barry K."/>
            <person name="Miller A.N."/>
            <person name="Grigoriev I.V."/>
            <person name="Debuchy R."/>
            <person name="Gladieux P."/>
            <person name="Hiltunen Thoren M."/>
            <person name="Johannesson H."/>
        </authorList>
    </citation>
    <scope>NUCLEOTIDE SEQUENCE</scope>
    <source>
        <strain evidence="3">PSN324</strain>
    </source>
</reference>